<feature type="compositionally biased region" description="Acidic residues" evidence="1">
    <location>
        <begin position="249"/>
        <end position="284"/>
    </location>
</feature>
<gene>
    <name evidence="2" type="ORF">L249_7798</name>
</gene>
<dbReference type="Proteomes" id="UP000253664">
    <property type="component" value="Unassembled WGS sequence"/>
</dbReference>
<dbReference type="OrthoDB" id="5244857at2759"/>
<sequence>MKPSTASWLSLARWKKVPMLPSTTASPPSLAPSIRSTEAEEEAGRLRPRTHDEAPAVMTVDDTSLPWLHGSPQISSEDWSADVQQLIEETERAFEAVGHAIHEAQLTSWLLDATDSPTTPPPAVSDTGRKQHKRVRLFEKKPPTISLTLAGTVGNALHQRFGRVVADEMLTPDQLEKLKHDREELMGSSSSQDGRWSTDSSQSVWTEQSDGPFQLEKLITPLSTADHDEGQASPASTPPGEKEMRTVSEDEEENDLEEEEEEEDEDEDEDDDDEDEDEDDEEDGPPPTPPPKSPARLLARPLPTIRLSTTSEAARAVTKKHDEVIYLQSTPLSFANRAFRHGPIAFPRPQTAGFGQDRDETVDWVAFHMAILGGAGDLVTGMYEDDQNQMADEMVAWFETFGFETHGRLVAAGGSSGPSRTGRLSAADADLPIPVHCDETRPSRSDDAISLYRYEKTGERGKGGDRVGERRPLVVGEEVPEEGAAEVTRMGCNLEHDLGEFLRWERQFCYGGVF</sequence>
<organism evidence="2 3">
    <name type="scientific">Ophiocordyceps polyrhachis-furcata BCC 54312</name>
    <dbReference type="NCBI Taxonomy" id="1330021"/>
    <lineage>
        <taxon>Eukaryota</taxon>
        <taxon>Fungi</taxon>
        <taxon>Dikarya</taxon>
        <taxon>Ascomycota</taxon>
        <taxon>Pezizomycotina</taxon>
        <taxon>Sordariomycetes</taxon>
        <taxon>Hypocreomycetidae</taxon>
        <taxon>Hypocreales</taxon>
        <taxon>Ophiocordycipitaceae</taxon>
        <taxon>Ophiocordyceps</taxon>
    </lineage>
</organism>
<feature type="region of interest" description="Disordered" evidence="1">
    <location>
        <begin position="175"/>
        <end position="298"/>
    </location>
</feature>
<protein>
    <submittedName>
        <fullName evidence="2">Uncharacterized protein</fullName>
    </submittedName>
</protein>
<comment type="caution">
    <text evidence="2">The sequence shown here is derived from an EMBL/GenBank/DDBJ whole genome shotgun (WGS) entry which is preliminary data.</text>
</comment>
<reference evidence="2 3" key="1">
    <citation type="journal article" date="2015" name="BMC Genomics">
        <title>Insights from the genome of Ophiocordyceps polyrhachis-furcata to pathogenicity and host specificity in insect fungi.</title>
        <authorList>
            <person name="Wichadakul D."/>
            <person name="Kobmoo N."/>
            <person name="Ingsriswang S."/>
            <person name="Tangphatsornruang S."/>
            <person name="Chantasingh D."/>
            <person name="Luangsa-ard J.J."/>
            <person name="Eurwilaichitr L."/>
        </authorList>
    </citation>
    <scope>NUCLEOTIDE SEQUENCE [LARGE SCALE GENOMIC DNA]</scope>
    <source>
        <strain evidence="2 3">BCC 54312</strain>
    </source>
</reference>
<name>A0A367L0X6_9HYPO</name>
<feature type="compositionally biased region" description="Basic and acidic residues" evidence="1">
    <location>
        <begin position="42"/>
        <end position="54"/>
    </location>
</feature>
<dbReference type="AlphaFoldDB" id="A0A367L0X6"/>
<feature type="compositionally biased region" description="Low complexity" evidence="1">
    <location>
        <begin position="20"/>
        <end position="33"/>
    </location>
</feature>
<evidence type="ECO:0000256" key="1">
    <source>
        <dbReference type="SAM" id="MobiDB-lite"/>
    </source>
</evidence>
<feature type="compositionally biased region" description="Basic and acidic residues" evidence="1">
    <location>
        <begin position="175"/>
        <end position="185"/>
    </location>
</feature>
<feature type="compositionally biased region" description="Polar residues" evidence="1">
    <location>
        <begin position="187"/>
        <end position="211"/>
    </location>
</feature>
<dbReference type="EMBL" id="LKCN02000022">
    <property type="protein sequence ID" value="RCI08074.1"/>
    <property type="molecule type" value="Genomic_DNA"/>
</dbReference>
<evidence type="ECO:0000313" key="2">
    <source>
        <dbReference type="EMBL" id="RCI08074.1"/>
    </source>
</evidence>
<accession>A0A367L0X6</accession>
<feature type="region of interest" description="Disordered" evidence="1">
    <location>
        <begin position="19"/>
        <end position="73"/>
    </location>
</feature>
<evidence type="ECO:0000313" key="3">
    <source>
        <dbReference type="Proteomes" id="UP000253664"/>
    </source>
</evidence>
<proteinExistence type="predicted"/>
<keyword evidence="3" id="KW-1185">Reference proteome</keyword>